<sequence>MAFKSTKSTTTISDDAASTRSYLSTTSTLKGTDAEPTKKKWLSLKKTEKTDTSRPKHTEKSKKTLHYEAMATYLAYR</sequence>
<gene>
    <name evidence="2" type="ORF">ANOM_009881</name>
</gene>
<name>A0A0L1IS99_ASPN3</name>
<feature type="compositionally biased region" description="Basic and acidic residues" evidence="1">
    <location>
        <begin position="45"/>
        <end position="64"/>
    </location>
</feature>
<dbReference type="RefSeq" id="XP_015403349.1">
    <property type="nucleotide sequence ID" value="XM_015555137.1"/>
</dbReference>
<dbReference type="AlphaFoldDB" id="A0A0L1IS99"/>
<accession>A0A0L1IS99</accession>
<evidence type="ECO:0000313" key="2">
    <source>
        <dbReference type="EMBL" id="KNG82426.1"/>
    </source>
</evidence>
<protein>
    <submittedName>
        <fullName evidence="2">Uncharacterized protein</fullName>
    </submittedName>
</protein>
<dbReference type="GeneID" id="26811685"/>
<comment type="caution">
    <text evidence="2">The sequence shown here is derived from an EMBL/GenBank/DDBJ whole genome shotgun (WGS) entry which is preliminary data.</text>
</comment>
<evidence type="ECO:0000256" key="1">
    <source>
        <dbReference type="SAM" id="MobiDB-lite"/>
    </source>
</evidence>
<feature type="region of interest" description="Disordered" evidence="1">
    <location>
        <begin position="1"/>
        <end position="64"/>
    </location>
</feature>
<feature type="compositionally biased region" description="Low complexity" evidence="1">
    <location>
        <begin position="1"/>
        <end position="29"/>
    </location>
</feature>
<keyword evidence="3" id="KW-1185">Reference proteome</keyword>
<organism evidence="2 3">
    <name type="scientific">Aspergillus nomiae NRRL (strain ATCC 15546 / NRRL 13137 / CBS 260.88 / M93)</name>
    <dbReference type="NCBI Taxonomy" id="1509407"/>
    <lineage>
        <taxon>Eukaryota</taxon>
        <taxon>Fungi</taxon>
        <taxon>Dikarya</taxon>
        <taxon>Ascomycota</taxon>
        <taxon>Pezizomycotina</taxon>
        <taxon>Eurotiomycetes</taxon>
        <taxon>Eurotiomycetidae</taxon>
        <taxon>Eurotiales</taxon>
        <taxon>Aspergillaceae</taxon>
        <taxon>Aspergillus</taxon>
        <taxon>Aspergillus subgen. Circumdati</taxon>
    </lineage>
</organism>
<reference evidence="2 3" key="1">
    <citation type="submission" date="2014-06" db="EMBL/GenBank/DDBJ databases">
        <title>The Genome of the Aflatoxigenic Filamentous Fungus Aspergillus nomius.</title>
        <authorList>
            <person name="Moore M.G."/>
            <person name="Shannon B.M."/>
            <person name="Brian M.M."/>
        </authorList>
    </citation>
    <scope>NUCLEOTIDE SEQUENCE [LARGE SCALE GENOMIC DNA]</scope>
    <source>
        <strain evidence="2 3">NRRL 13137</strain>
    </source>
</reference>
<proteinExistence type="predicted"/>
<dbReference type="Proteomes" id="UP000037505">
    <property type="component" value="Unassembled WGS sequence"/>
</dbReference>
<evidence type="ECO:0000313" key="3">
    <source>
        <dbReference type="Proteomes" id="UP000037505"/>
    </source>
</evidence>
<dbReference type="EMBL" id="JNOM01000346">
    <property type="protein sequence ID" value="KNG82426.1"/>
    <property type="molecule type" value="Genomic_DNA"/>
</dbReference>